<gene>
    <name evidence="2" type="ORF">C9I94_10150</name>
</gene>
<sequence>MLAESRHVLLSGKKSQFADIKIIPTGMIEVDIPDEAKHYQADFDQLCFYTHNKNTELVCRSGQKDDTVHWALDLANDDARELLSMIERAEDEFEMLMRSL</sequence>
<keyword evidence="3" id="KW-1185">Reference proteome</keyword>
<evidence type="ECO:0000313" key="3">
    <source>
        <dbReference type="Proteomes" id="UP000240481"/>
    </source>
</evidence>
<accession>A0A0J8VAF1</accession>
<evidence type="ECO:0000313" key="2">
    <source>
        <dbReference type="EMBL" id="PSW24396.1"/>
    </source>
</evidence>
<dbReference type="EMBL" id="PYLZ01000005">
    <property type="protein sequence ID" value="PSW24396.1"/>
    <property type="molecule type" value="Genomic_DNA"/>
</dbReference>
<feature type="coiled-coil region" evidence="1">
    <location>
        <begin position="72"/>
        <end position="99"/>
    </location>
</feature>
<protein>
    <submittedName>
        <fullName evidence="2">Uncharacterized protein</fullName>
    </submittedName>
</protein>
<comment type="caution">
    <text evidence="2">The sequence shown here is derived from an EMBL/GenBank/DDBJ whole genome shotgun (WGS) entry which is preliminary data.</text>
</comment>
<dbReference type="AlphaFoldDB" id="A0A0J8VAF1"/>
<reference evidence="2 3" key="1">
    <citation type="submission" date="2018-01" db="EMBL/GenBank/DDBJ databases">
        <title>Whole genome sequencing of Histamine producing bacteria.</title>
        <authorList>
            <person name="Butler K."/>
        </authorList>
    </citation>
    <scope>NUCLEOTIDE SEQUENCE [LARGE SCALE GENOMIC DNA]</scope>
    <source>
        <strain evidence="2 3">DSM 24669</strain>
    </source>
</reference>
<proteinExistence type="predicted"/>
<evidence type="ECO:0000256" key="1">
    <source>
        <dbReference type="SAM" id="Coils"/>
    </source>
</evidence>
<keyword evidence="1" id="KW-0175">Coiled coil</keyword>
<dbReference type="OrthoDB" id="5887304at2"/>
<name>A0A0J8VAF1_9GAMM</name>
<organism evidence="2 3">
    <name type="scientific">Photobacterium swingsii</name>
    <dbReference type="NCBI Taxonomy" id="680026"/>
    <lineage>
        <taxon>Bacteria</taxon>
        <taxon>Pseudomonadati</taxon>
        <taxon>Pseudomonadota</taxon>
        <taxon>Gammaproteobacteria</taxon>
        <taxon>Vibrionales</taxon>
        <taxon>Vibrionaceae</taxon>
        <taxon>Photobacterium</taxon>
    </lineage>
</organism>
<dbReference type="Proteomes" id="UP000240481">
    <property type="component" value="Unassembled WGS sequence"/>
</dbReference>
<dbReference type="STRING" id="680026.AB733_12235"/>
<dbReference type="RefSeq" id="WP_048899023.1">
    <property type="nucleotide sequence ID" value="NZ_AP024853.1"/>
</dbReference>